<feature type="signal peptide" evidence="1">
    <location>
        <begin position="1"/>
        <end position="31"/>
    </location>
</feature>
<proteinExistence type="predicted"/>
<dbReference type="RefSeq" id="WP_092225510.1">
    <property type="nucleotide sequence ID" value="NZ_FNJI01000035.1"/>
</dbReference>
<evidence type="ECO:0000313" key="3">
    <source>
        <dbReference type="Proteomes" id="UP000199073"/>
    </source>
</evidence>
<dbReference type="AlphaFoldDB" id="A0A1H0UR57"/>
<reference evidence="2 3" key="1">
    <citation type="submission" date="2016-10" db="EMBL/GenBank/DDBJ databases">
        <authorList>
            <person name="de Groot N.N."/>
        </authorList>
    </citation>
    <scope>NUCLEOTIDE SEQUENCE [LARGE SCALE GENOMIC DNA]</scope>
    <source>
        <strain evidence="2 3">DSM 12130</strain>
    </source>
</reference>
<accession>A0A1H0UR57</accession>
<feature type="chain" id="PRO_5011581086" evidence="1">
    <location>
        <begin position="32"/>
        <end position="272"/>
    </location>
</feature>
<name>A0A1H0UR57_9BACT</name>
<dbReference type="STRING" id="91360.SAMN05660330_03683"/>
<evidence type="ECO:0000313" key="2">
    <source>
        <dbReference type="EMBL" id="SDP68692.1"/>
    </source>
</evidence>
<evidence type="ECO:0000256" key="1">
    <source>
        <dbReference type="SAM" id="SignalP"/>
    </source>
</evidence>
<keyword evidence="3" id="KW-1185">Reference proteome</keyword>
<organism evidence="2 3">
    <name type="scientific">Desulforhopalus singaporensis</name>
    <dbReference type="NCBI Taxonomy" id="91360"/>
    <lineage>
        <taxon>Bacteria</taxon>
        <taxon>Pseudomonadati</taxon>
        <taxon>Thermodesulfobacteriota</taxon>
        <taxon>Desulfobulbia</taxon>
        <taxon>Desulfobulbales</taxon>
        <taxon>Desulfocapsaceae</taxon>
        <taxon>Desulforhopalus</taxon>
    </lineage>
</organism>
<dbReference type="Proteomes" id="UP000199073">
    <property type="component" value="Unassembled WGS sequence"/>
</dbReference>
<keyword evidence="1" id="KW-0732">Signal</keyword>
<dbReference type="EMBL" id="FNJI01000035">
    <property type="protein sequence ID" value="SDP68692.1"/>
    <property type="molecule type" value="Genomic_DNA"/>
</dbReference>
<protein>
    <submittedName>
        <fullName evidence="2">Uncharacterized protein</fullName>
    </submittedName>
</protein>
<gene>
    <name evidence="2" type="ORF">SAMN05660330_03683</name>
</gene>
<sequence>MRKTISGFEKYRMIIGLVAFFFFLLSGSADAACTWKTSDIMDPRIDIGAQKSLMRQMSAGPPRSISASAMIGAVKSGKLAGILLPPRQAVASRAARMTPKKGYWQLLSGRNSVCLHEPAGEPPMIVYKEKLSEAMIDIALADAWPQCGLPTPQRACNYVADRFSPPPKPSDSSGEYDKGSVAQVMVYVHGRGKNYVGPIAAAQVWARVQGSDKTYRSSTDGGGKAVLYLILNRAAAEVYIQAEAPDYIPNFKKVIITAGPQHVVDLGLSPNP</sequence>